<dbReference type="GO" id="GO:0005096">
    <property type="term" value="F:GTPase activator activity"/>
    <property type="evidence" value="ECO:0007669"/>
    <property type="project" value="UniProtKB-KW"/>
</dbReference>
<evidence type="ECO:0000313" key="6">
    <source>
        <dbReference type="Proteomes" id="UP000274131"/>
    </source>
</evidence>
<keyword evidence="3" id="KW-0677">Repeat</keyword>
<evidence type="ECO:0000256" key="3">
    <source>
        <dbReference type="ARBA" id="ARBA00022737"/>
    </source>
</evidence>
<dbReference type="EMBL" id="UXUI01010419">
    <property type="protein sequence ID" value="VDD95210.1"/>
    <property type="molecule type" value="Genomic_DNA"/>
</dbReference>
<sequence length="600" mass="66157">MALRYSFAAQTSASAEKFCDCDSRYAQPAVTDMPSWNVGYDLFSTAFIGLKRTVKMSQPSVINDEWVLSFLDQQNKWDSRSDAESVSQAIEAADAIDVLEFRGNTLGIEAGKRIAEALEKRPELKRALWSDLFTGRMKNEIPPVLRSLCDAMISSSARLVELDLSDNAFGPIGAEGIERFLQSSSAYSLQVLKLNNNGLGAGGKVIARALKNCCENAQRDGQKFCLRSFIAGRNRLEVPGAVALAEAFKAIGTLEEINMHQNGIHAKGIEALADSFSNNLGLRIINLSDNTFTTVGAKAIAKVLPLLTSLESLHFGDCLCRSTGTIALIESIHHTTHSKLKEVNLSGNELGIIAVERILDKLGTGFQLDSLILHTNNLGEKFSTMKSRWTTHSYVDLGSESDDQGSLDNDEEEEVASEESGNEGDDEHTEDTESFVKTERHRPTLPGVTVEDVIAFIRSPTHELLLNFMAKQSAFAAIIRDELDTRTHDLTAAFLYSLGTLASVNETDFHVHMNIVTIAESIVKIAQDVKRWPLSTVDQIFNTVLAYGTVTERETGQSFYGDVKGLIFLFSALLKKGYLKTFLPWLNDVLLRGFLNTYYI</sequence>
<dbReference type="STRING" id="51028.A0A0N4VIG5"/>
<dbReference type="Proteomes" id="UP000274131">
    <property type="component" value="Unassembled WGS sequence"/>
</dbReference>
<dbReference type="Pfam" id="PF13516">
    <property type="entry name" value="LRR_6"/>
    <property type="match status" value="2"/>
</dbReference>
<keyword evidence="2" id="KW-0433">Leucine-rich repeat</keyword>
<dbReference type="WBParaSite" id="EVEC_0001061801-mRNA-1">
    <property type="protein sequence ID" value="EVEC_0001061801-mRNA-1"/>
    <property type="gene ID" value="EVEC_0001061801"/>
</dbReference>
<feature type="compositionally biased region" description="Acidic residues" evidence="4">
    <location>
        <begin position="399"/>
        <end position="433"/>
    </location>
</feature>
<dbReference type="SMART" id="SM00368">
    <property type="entry name" value="LRR_RI"/>
    <property type="match status" value="8"/>
</dbReference>
<dbReference type="InterPro" id="IPR032675">
    <property type="entry name" value="LRR_dom_sf"/>
</dbReference>
<dbReference type="InterPro" id="IPR001611">
    <property type="entry name" value="Leu-rich_rpt"/>
</dbReference>
<dbReference type="GO" id="GO:0048471">
    <property type="term" value="C:perinuclear region of cytoplasm"/>
    <property type="evidence" value="ECO:0007669"/>
    <property type="project" value="TreeGrafter"/>
</dbReference>
<dbReference type="GO" id="GO:0031267">
    <property type="term" value="F:small GTPase binding"/>
    <property type="evidence" value="ECO:0007669"/>
    <property type="project" value="TreeGrafter"/>
</dbReference>
<dbReference type="PANTHER" id="PTHR24113:SF12">
    <property type="entry name" value="RAN GTPASE-ACTIVATING PROTEIN 1"/>
    <property type="match status" value="1"/>
</dbReference>
<keyword evidence="1" id="KW-0343">GTPase activation</keyword>
<dbReference type="GO" id="GO:0006913">
    <property type="term" value="P:nucleocytoplasmic transport"/>
    <property type="evidence" value="ECO:0007669"/>
    <property type="project" value="TreeGrafter"/>
</dbReference>
<dbReference type="SUPFAM" id="SSF52047">
    <property type="entry name" value="RNI-like"/>
    <property type="match status" value="1"/>
</dbReference>
<dbReference type="InterPro" id="IPR027038">
    <property type="entry name" value="RanGap"/>
</dbReference>
<gene>
    <name evidence="5" type="ORF">EVEC_LOCUS9961</name>
</gene>
<evidence type="ECO:0000313" key="7">
    <source>
        <dbReference type="WBParaSite" id="EVEC_0001061801-mRNA-1"/>
    </source>
</evidence>
<dbReference type="GO" id="GO:0005829">
    <property type="term" value="C:cytosol"/>
    <property type="evidence" value="ECO:0007669"/>
    <property type="project" value="TreeGrafter"/>
</dbReference>
<dbReference type="PANTHER" id="PTHR24113">
    <property type="entry name" value="RAN GTPASE-ACTIVATING PROTEIN 1"/>
    <property type="match status" value="1"/>
</dbReference>
<feature type="region of interest" description="Disordered" evidence="4">
    <location>
        <begin position="398"/>
        <end position="439"/>
    </location>
</feature>
<keyword evidence="6" id="KW-1185">Reference proteome</keyword>
<proteinExistence type="predicted"/>
<organism evidence="7">
    <name type="scientific">Enterobius vermicularis</name>
    <name type="common">Human pinworm</name>
    <dbReference type="NCBI Taxonomy" id="51028"/>
    <lineage>
        <taxon>Eukaryota</taxon>
        <taxon>Metazoa</taxon>
        <taxon>Ecdysozoa</taxon>
        <taxon>Nematoda</taxon>
        <taxon>Chromadorea</taxon>
        <taxon>Rhabditida</taxon>
        <taxon>Spirurina</taxon>
        <taxon>Oxyuridomorpha</taxon>
        <taxon>Oxyuroidea</taxon>
        <taxon>Oxyuridae</taxon>
        <taxon>Enterobius</taxon>
    </lineage>
</organism>
<evidence type="ECO:0000256" key="2">
    <source>
        <dbReference type="ARBA" id="ARBA00022614"/>
    </source>
</evidence>
<protein>
    <submittedName>
        <fullName evidence="7">RanGAP1_C domain-containing protein</fullName>
    </submittedName>
</protein>
<evidence type="ECO:0000256" key="4">
    <source>
        <dbReference type="SAM" id="MobiDB-lite"/>
    </source>
</evidence>
<accession>A0A0N4VIG5</accession>
<evidence type="ECO:0000313" key="5">
    <source>
        <dbReference type="EMBL" id="VDD95210.1"/>
    </source>
</evidence>
<reference evidence="5 6" key="2">
    <citation type="submission" date="2018-10" db="EMBL/GenBank/DDBJ databases">
        <authorList>
            <consortium name="Pathogen Informatics"/>
        </authorList>
    </citation>
    <scope>NUCLEOTIDE SEQUENCE [LARGE SCALE GENOMIC DNA]</scope>
</reference>
<name>A0A0N4VIG5_ENTVE</name>
<dbReference type="OrthoDB" id="184583at2759"/>
<reference evidence="7" key="1">
    <citation type="submission" date="2017-02" db="UniProtKB">
        <authorList>
            <consortium name="WormBaseParasite"/>
        </authorList>
    </citation>
    <scope>IDENTIFICATION</scope>
</reference>
<evidence type="ECO:0000256" key="1">
    <source>
        <dbReference type="ARBA" id="ARBA00022468"/>
    </source>
</evidence>
<dbReference type="AlphaFoldDB" id="A0A0N4VIG5"/>
<dbReference type="GO" id="GO:0005634">
    <property type="term" value="C:nucleus"/>
    <property type="evidence" value="ECO:0007669"/>
    <property type="project" value="TreeGrafter"/>
</dbReference>
<dbReference type="CDD" id="cd00116">
    <property type="entry name" value="LRR_RI"/>
    <property type="match status" value="1"/>
</dbReference>
<dbReference type="Gene3D" id="3.80.10.10">
    <property type="entry name" value="Ribonuclease Inhibitor"/>
    <property type="match status" value="1"/>
</dbReference>